<dbReference type="Proteomes" id="UP000183656">
    <property type="component" value="Unassembled WGS sequence"/>
</dbReference>
<accession>A0A1I7HGB0</accession>
<dbReference type="AlphaFoldDB" id="A0A1I7HGB0"/>
<name>A0A1I7HGB0_9BURK</name>
<dbReference type="STRING" id="343013.SAMN04489707_101067"/>
<gene>
    <name evidence="1" type="ORF">SAMN04489707_101067</name>
</gene>
<proteinExistence type="predicted"/>
<dbReference type="PROSITE" id="PS51257">
    <property type="entry name" value="PROKAR_LIPOPROTEIN"/>
    <property type="match status" value="1"/>
</dbReference>
<sequence>MLRWFTGLLGALLLAFTAGCGARTLSGPAVQGQRVVHCAI</sequence>
<evidence type="ECO:0000313" key="1">
    <source>
        <dbReference type="EMBL" id="SFU59496.1"/>
    </source>
</evidence>
<protein>
    <submittedName>
        <fullName evidence="1">Uncharacterized protein</fullName>
    </submittedName>
</protein>
<reference evidence="1 2" key="1">
    <citation type="submission" date="2016-10" db="EMBL/GenBank/DDBJ databases">
        <authorList>
            <person name="de Groot N.N."/>
        </authorList>
    </citation>
    <scope>NUCLEOTIDE SEQUENCE [LARGE SCALE GENOMIC DNA]</scope>
    <source>
        <strain evidence="1 2">R-24608</strain>
    </source>
</reference>
<keyword evidence="2" id="KW-1185">Reference proteome</keyword>
<evidence type="ECO:0000313" key="2">
    <source>
        <dbReference type="Proteomes" id="UP000183656"/>
    </source>
</evidence>
<organism evidence="1 2">
    <name type="scientific">Paenacidovorax caeni</name>
    <dbReference type="NCBI Taxonomy" id="343013"/>
    <lineage>
        <taxon>Bacteria</taxon>
        <taxon>Pseudomonadati</taxon>
        <taxon>Pseudomonadota</taxon>
        <taxon>Betaproteobacteria</taxon>
        <taxon>Burkholderiales</taxon>
        <taxon>Comamonadaceae</taxon>
        <taxon>Paenacidovorax</taxon>
    </lineage>
</organism>
<dbReference type="EMBL" id="FPBX01000010">
    <property type="protein sequence ID" value="SFU59496.1"/>
    <property type="molecule type" value="Genomic_DNA"/>
</dbReference>